<dbReference type="SUPFAM" id="SSF53098">
    <property type="entry name" value="Ribonuclease H-like"/>
    <property type="match status" value="1"/>
</dbReference>
<evidence type="ECO:0000313" key="2">
    <source>
        <dbReference type="EMBL" id="TVU23724.1"/>
    </source>
</evidence>
<dbReference type="PANTHER" id="PTHR23272">
    <property type="entry name" value="BED FINGER-RELATED"/>
    <property type="match status" value="1"/>
</dbReference>
<dbReference type="Proteomes" id="UP000324897">
    <property type="component" value="Chromosome 2"/>
</dbReference>
<accession>A0A5J9UJT1</accession>
<dbReference type="OrthoDB" id="1893698at2759"/>
<evidence type="ECO:0000259" key="1">
    <source>
        <dbReference type="Pfam" id="PF05699"/>
    </source>
</evidence>
<protein>
    <recommendedName>
        <fullName evidence="1">HAT C-terminal dimerisation domain-containing protein</fullName>
    </recommendedName>
</protein>
<keyword evidence="4" id="KW-1185">Reference proteome</keyword>
<name>A0A5J9UJT1_9POAL</name>
<gene>
    <name evidence="2" type="ORF">EJB05_26103</name>
    <name evidence="3" type="ORF">EJB05_26138</name>
</gene>
<dbReference type="Pfam" id="PF05699">
    <property type="entry name" value="Dimer_Tnp_hAT"/>
    <property type="match status" value="1"/>
</dbReference>
<dbReference type="Gramene" id="TVU23758">
    <property type="protein sequence ID" value="TVU23758"/>
    <property type="gene ID" value="EJB05_26138"/>
</dbReference>
<organism evidence="2 4">
    <name type="scientific">Eragrostis curvula</name>
    <name type="common">weeping love grass</name>
    <dbReference type="NCBI Taxonomy" id="38414"/>
    <lineage>
        <taxon>Eukaryota</taxon>
        <taxon>Viridiplantae</taxon>
        <taxon>Streptophyta</taxon>
        <taxon>Embryophyta</taxon>
        <taxon>Tracheophyta</taxon>
        <taxon>Spermatophyta</taxon>
        <taxon>Magnoliopsida</taxon>
        <taxon>Liliopsida</taxon>
        <taxon>Poales</taxon>
        <taxon>Poaceae</taxon>
        <taxon>PACMAD clade</taxon>
        <taxon>Chloridoideae</taxon>
        <taxon>Eragrostideae</taxon>
        <taxon>Eragrostidinae</taxon>
        <taxon>Eragrostis</taxon>
    </lineage>
</organism>
<dbReference type="InterPro" id="IPR008906">
    <property type="entry name" value="HATC_C_dom"/>
</dbReference>
<dbReference type="AlphaFoldDB" id="A0A5J9UJT1"/>
<dbReference type="PANTHER" id="PTHR23272:SF193">
    <property type="entry name" value="OS07G0624100 PROTEIN"/>
    <property type="match status" value="1"/>
</dbReference>
<sequence length="160" mass="17887">MCHSNGSQPPLLIDVDEHVDDPSMSLASQFSMHLEEIETRESNSELSRYLAENCEKMSDKFDLLGWWKCNSNKYPILSTLAKDIIAVPVSTVASESAFSTGGRLIDSFRTSLSANMVEALICTQSWLRSPSGIVEIRKAIEELQVYEDIEQELLAKDLEA</sequence>
<evidence type="ECO:0000313" key="3">
    <source>
        <dbReference type="EMBL" id="TVU23758.1"/>
    </source>
</evidence>
<dbReference type="Gramene" id="TVU23724">
    <property type="protein sequence ID" value="TVU23724"/>
    <property type="gene ID" value="EJB05_26103"/>
</dbReference>
<comment type="caution">
    <text evidence="2">The sequence shown here is derived from an EMBL/GenBank/DDBJ whole genome shotgun (WGS) entry which is preliminary data.</text>
</comment>
<dbReference type="InterPro" id="IPR012337">
    <property type="entry name" value="RNaseH-like_sf"/>
</dbReference>
<dbReference type="GO" id="GO:0046983">
    <property type="term" value="F:protein dimerization activity"/>
    <property type="evidence" value="ECO:0007669"/>
    <property type="project" value="InterPro"/>
</dbReference>
<dbReference type="EMBL" id="RWGY01000013">
    <property type="protein sequence ID" value="TVU23758.1"/>
    <property type="molecule type" value="Genomic_DNA"/>
</dbReference>
<feature type="non-terminal residue" evidence="2">
    <location>
        <position position="1"/>
    </location>
</feature>
<feature type="domain" description="HAT C-terminal dimerisation" evidence="1">
    <location>
        <begin position="45"/>
        <end position="127"/>
    </location>
</feature>
<evidence type="ECO:0000313" key="4">
    <source>
        <dbReference type="Proteomes" id="UP000324897"/>
    </source>
</evidence>
<dbReference type="EMBL" id="RWGY01000013">
    <property type="protein sequence ID" value="TVU23724.1"/>
    <property type="molecule type" value="Genomic_DNA"/>
</dbReference>
<reference evidence="2 4" key="1">
    <citation type="journal article" date="2019" name="Sci. Rep.">
        <title>A high-quality genome of Eragrostis curvula grass provides insights into Poaceae evolution and supports new strategies to enhance forage quality.</title>
        <authorList>
            <person name="Carballo J."/>
            <person name="Santos B.A.C.M."/>
            <person name="Zappacosta D."/>
            <person name="Garbus I."/>
            <person name="Selva J.P."/>
            <person name="Gallo C.A."/>
            <person name="Diaz A."/>
            <person name="Albertini E."/>
            <person name="Caccamo M."/>
            <person name="Echenique V."/>
        </authorList>
    </citation>
    <scope>NUCLEOTIDE SEQUENCE [LARGE SCALE GENOMIC DNA]</scope>
    <source>
        <strain evidence="4">cv. Victoria</strain>
        <tissue evidence="2">Leaf</tissue>
    </source>
</reference>
<proteinExistence type="predicted"/>